<dbReference type="EMBL" id="VYDO01000290">
    <property type="protein sequence ID" value="MYG39126.1"/>
    <property type="molecule type" value="Genomic_DNA"/>
</dbReference>
<sequence length="76" mass="8007">MAETKLTQGVWSSLTPTTANLLVDQADNQAVDSRHVSNNRLLPNAETIAAIQAARSGEVQSFAGINALLDDLDAAD</sequence>
<reference evidence="1" key="1">
    <citation type="submission" date="2019-09" db="EMBL/GenBank/DDBJ databases">
        <title>Characterisation of the sponge microbiome using genome-centric metagenomics.</title>
        <authorList>
            <person name="Engelberts J.P."/>
            <person name="Robbins S.J."/>
            <person name="De Goeij J.M."/>
            <person name="Aranda M."/>
            <person name="Bell S.C."/>
            <person name="Webster N.S."/>
        </authorList>
    </citation>
    <scope>NUCLEOTIDE SEQUENCE</scope>
    <source>
        <strain evidence="1">SB0676_bin_10</strain>
    </source>
</reference>
<comment type="caution">
    <text evidence="1">The sequence shown here is derived from an EMBL/GenBank/DDBJ whole genome shotgun (WGS) entry which is preliminary data.</text>
</comment>
<accession>A0A6B1FBI7</accession>
<name>A0A6B1FBI7_9SYNE</name>
<gene>
    <name evidence="1" type="ORF">F4162_09305</name>
</gene>
<dbReference type="AlphaFoldDB" id="A0A6B1FBI7"/>
<organism evidence="1">
    <name type="scientific">Synechococcus sp. SB0676_bin_10</name>
    <dbReference type="NCBI Taxonomy" id="2604869"/>
    <lineage>
        <taxon>Bacteria</taxon>
        <taxon>Bacillati</taxon>
        <taxon>Cyanobacteriota</taxon>
        <taxon>Cyanophyceae</taxon>
        <taxon>Synechococcales</taxon>
        <taxon>Synechococcaceae</taxon>
        <taxon>Synechococcus</taxon>
    </lineage>
</organism>
<evidence type="ECO:0000313" key="1">
    <source>
        <dbReference type="EMBL" id="MYG39126.1"/>
    </source>
</evidence>
<proteinExistence type="predicted"/>
<protein>
    <submittedName>
        <fullName evidence="1">Uncharacterized protein</fullName>
    </submittedName>
</protein>